<comment type="caution">
    <text evidence="1">The sequence shown here is derived from an EMBL/GenBank/DDBJ whole genome shotgun (WGS) entry which is preliminary data.</text>
</comment>
<accession>A0AA38UEY3</accession>
<organism evidence="1 2">
    <name type="scientific">Lentinula raphanica</name>
    <dbReference type="NCBI Taxonomy" id="153919"/>
    <lineage>
        <taxon>Eukaryota</taxon>
        <taxon>Fungi</taxon>
        <taxon>Dikarya</taxon>
        <taxon>Basidiomycota</taxon>
        <taxon>Agaricomycotina</taxon>
        <taxon>Agaricomycetes</taxon>
        <taxon>Agaricomycetidae</taxon>
        <taxon>Agaricales</taxon>
        <taxon>Marasmiineae</taxon>
        <taxon>Omphalotaceae</taxon>
        <taxon>Lentinula</taxon>
    </lineage>
</organism>
<dbReference type="AlphaFoldDB" id="A0AA38UEY3"/>
<dbReference type="EMBL" id="MU806140">
    <property type="protein sequence ID" value="KAJ3839232.1"/>
    <property type="molecule type" value="Genomic_DNA"/>
</dbReference>
<dbReference type="Proteomes" id="UP001163846">
    <property type="component" value="Unassembled WGS sequence"/>
</dbReference>
<proteinExistence type="predicted"/>
<evidence type="ECO:0000313" key="1">
    <source>
        <dbReference type="EMBL" id="KAJ3839232.1"/>
    </source>
</evidence>
<protein>
    <submittedName>
        <fullName evidence="1">Uncharacterized protein</fullName>
    </submittedName>
</protein>
<name>A0AA38UEY3_9AGAR</name>
<gene>
    <name evidence="1" type="ORF">F5878DRAFT_617088</name>
</gene>
<keyword evidence="2" id="KW-1185">Reference proteome</keyword>
<evidence type="ECO:0000313" key="2">
    <source>
        <dbReference type="Proteomes" id="UP001163846"/>
    </source>
</evidence>
<reference evidence="1" key="1">
    <citation type="submission" date="2022-08" db="EMBL/GenBank/DDBJ databases">
        <authorList>
            <consortium name="DOE Joint Genome Institute"/>
            <person name="Min B."/>
            <person name="Riley R."/>
            <person name="Sierra-Patev S."/>
            <person name="Naranjo-Ortiz M."/>
            <person name="Looney B."/>
            <person name="Konkel Z."/>
            <person name="Slot J.C."/>
            <person name="Sakamoto Y."/>
            <person name="Steenwyk J.L."/>
            <person name="Rokas A."/>
            <person name="Carro J."/>
            <person name="Camarero S."/>
            <person name="Ferreira P."/>
            <person name="Molpeceres G."/>
            <person name="Ruiz-Duenas F.J."/>
            <person name="Serrano A."/>
            <person name="Henrissat B."/>
            <person name="Drula E."/>
            <person name="Hughes K.W."/>
            <person name="Mata J.L."/>
            <person name="Ishikawa N.K."/>
            <person name="Vargas-Isla R."/>
            <person name="Ushijima S."/>
            <person name="Smith C.A."/>
            <person name="Ahrendt S."/>
            <person name="Andreopoulos W."/>
            <person name="He G."/>
            <person name="Labutti K."/>
            <person name="Lipzen A."/>
            <person name="Ng V."/>
            <person name="Sandor L."/>
            <person name="Barry K."/>
            <person name="Martinez A.T."/>
            <person name="Xiao Y."/>
            <person name="Gibbons J.G."/>
            <person name="Terashima K."/>
            <person name="Hibbett D.S."/>
            <person name="Grigoriev I.V."/>
        </authorList>
    </citation>
    <scope>NUCLEOTIDE SEQUENCE</scope>
    <source>
        <strain evidence="1">TFB9207</strain>
    </source>
</reference>
<sequence length="248" mass="28608">MSGQTSPYNLHHSETVDFNAIYRAEAEHGHGHMMTVLPILREFVEDWLQGLLDIMLFYQTFNGIASSYDGYPLPKGFPFPATIQPALGVRATLPLNIVLENLPLFSQREERLFCAAKEIRASDCDAVLLQSELFCWIEELDRRDQFYWVFPVFLMMYGYPVLRWTQDTEGRWEPPLVWELRWKTTVLGALELDSTILNAESAFRNLVPLLTAEFVLQSLVLSVQTHTTIVLVRNRSRLGVEFIPGRRL</sequence>